<dbReference type="RefSeq" id="WP_085106454.1">
    <property type="nucleotide sequence ID" value="NZ_FXAC01000004.1"/>
</dbReference>
<dbReference type="PANTHER" id="PTHR23402">
    <property type="entry name" value="PROTEASE FAMILY C15 PYROGLUTAMYL-PEPTIDASE I-RELATED"/>
    <property type="match status" value="1"/>
</dbReference>
<dbReference type="PANTHER" id="PTHR23402:SF1">
    <property type="entry name" value="PYROGLUTAMYL-PEPTIDASE I"/>
    <property type="match status" value="1"/>
</dbReference>
<keyword evidence="5" id="KW-0788">Thiol protease</keyword>
<dbReference type="AlphaFoldDB" id="A0A1X7CML9"/>
<dbReference type="InterPro" id="IPR033694">
    <property type="entry name" value="PGPEP1_Cys_AS"/>
</dbReference>
<evidence type="ECO:0000313" key="7">
    <source>
        <dbReference type="EMBL" id="SME99423.1"/>
    </source>
</evidence>
<comment type="catalytic activity">
    <reaction evidence="6">
        <text>Release of an N-terminal pyroglutamyl group from a polypeptide, the second amino acid generally not being Pro.</text>
        <dbReference type="EC" id="3.4.19.3"/>
    </reaction>
</comment>
<keyword evidence="4" id="KW-0378">Hydrolase</keyword>
<dbReference type="InterPro" id="IPR036440">
    <property type="entry name" value="Peptidase_C15-like_sf"/>
</dbReference>
<dbReference type="GO" id="GO:0016920">
    <property type="term" value="F:pyroglutamyl-peptidase activity"/>
    <property type="evidence" value="ECO:0007669"/>
    <property type="project" value="UniProtKB-EC"/>
</dbReference>
<gene>
    <name evidence="7" type="ORF">SAMN06296028_104127</name>
</gene>
<protein>
    <recommendedName>
        <fullName evidence="6">Pyroglutamyl-peptidase I</fullName>
        <ecNumber evidence="6">3.4.19.3</ecNumber>
    </recommendedName>
</protein>
<keyword evidence="8" id="KW-1185">Reference proteome</keyword>
<dbReference type="Pfam" id="PF01470">
    <property type="entry name" value="Peptidase_C15"/>
    <property type="match status" value="1"/>
</dbReference>
<feature type="active site" evidence="6">
    <location>
        <position position="142"/>
    </location>
</feature>
<evidence type="ECO:0000256" key="2">
    <source>
        <dbReference type="ARBA" id="ARBA00022490"/>
    </source>
</evidence>
<dbReference type="PROSITE" id="PS01334">
    <property type="entry name" value="PYRASE_CYS"/>
    <property type="match status" value="1"/>
</dbReference>
<evidence type="ECO:0000256" key="6">
    <source>
        <dbReference type="PROSITE-ProRule" id="PRU10077"/>
    </source>
</evidence>
<dbReference type="PIRSF" id="PIRSF015592">
    <property type="entry name" value="Prld-crbxl_pptds"/>
    <property type="match status" value="1"/>
</dbReference>
<dbReference type="InterPro" id="IPR000816">
    <property type="entry name" value="Peptidase_C15"/>
</dbReference>
<evidence type="ECO:0000256" key="4">
    <source>
        <dbReference type="ARBA" id="ARBA00022801"/>
    </source>
</evidence>
<organism evidence="7 8">
    <name type="scientific">Kocuria marina subsp. indica</name>
    <dbReference type="NCBI Taxonomy" id="1049583"/>
    <lineage>
        <taxon>Bacteria</taxon>
        <taxon>Bacillati</taxon>
        <taxon>Actinomycetota</taxon>
        <taxon>Actinomycetes</taxon>
        <taxon>Micrococcales</taxon>
        <taxon>Micrococcaceae</taxon>
        <taxon>Kocuria</taxon>
    </lineage>
</organism>
<proteinExistence type="inferred from homology"/>
<dbReference type="EC" id="3.4.19.3" evidence="6"/>
<dbReference type="Gene3D" id="3.40.630.20">
    <property type="entry name" value="Peptidase C15, pyroglutamyl peptidase I-like"/>
    <property type="match status" value="1"/>
</dbReference>
<accession>A0A1X7CML9</accession>
<evidence type="ECO:0000256" key="1">
    <source>
        <dbReference type="ARBA" id="ARBA00006641"/>
    </source>
</evidence>
<keyword evidence="2" id="KW-0963">Cytoplasm</keyword>
<evidence type="ECO:0000256" key="5">
    <source>
        <dbReference type="ARBA" id="ARBA00022807"/>
    </source>
</evidence>
<dbReference type="PRINTS" id="PR00706">
    <property type="entry name" value="PYROGLUPTASE"/>
</dbReference>
<reference evidence="8" key="1">
    <citation type="submission" date="2017-04" db="EMBL/GenBank/DDBJ databases">
        <authorList>
            <person name="Varghese N."/>
            <person name="Submissions S."/>
        </authorList>
    </citation>
    <scope>NUCLEOTIDE SEQUENCE [LARGE SCALE GENOMIC DNA]</scope>
    <source>
        <strain evidence="8">NIO-1021</strain>
    </source>
</reference>
<name>A0A1X7CML9_9MICC</name>
<dbReference type="CDD" id="cd00501">
    <property type="entry name" value="Peptidase_C15"/>
    <property type="match status" value="1"/>
</dbReference>
<dbReference type="InterPro" id="IPR016125">
    <property type="entry name" value="Peptidase_C15-like"/>
</dbReference>
<dbReference type="GO" id="GO:0005829">
    <property type="term" value="C:cytosol"/>
    <property type="evidence" value="ECO:0007669"/>
    <property type="project" value="InterPro"/>
</dbReference>
<evidence type="ECO:0000313" key="8">
    <source>
        <dbReference type="Proteomes" id="UP000192929"/>
    </source>
</evidence>
<keyword evidence="3" id="KW-0645">Protease</keyword>
<dbReference type="Proteomes" id="UP000192929">
    <property type="component" value="Unassembled WGS sequence"/>
</dbReference>
<dbReference type="SUPFAM" id="SSF53182">
    <property type="entry name" value="Pyrrolidone carboxyl peptidase (pyroglutamate aminopeptidase)"/>
    <property type="match status" value="1"/>
</dbReference>
<evidence type="ECO:0000256" key="3">
    <source>
        <dbReference type="ARBA" id="ARBA00022670"/>
    </source>
</evidence>
<dbReference type="EMBL" id="FXAC01000004">
    <property type="protein sequence ID" value="SME99423.1"/>
    <property type="molecule type" value="Genomic_DNA"/>
</dbReference>
<sequence>MKILVTGFEPFGGETENASGVAVDMLREFAPSDSVCIATAILPVTWSGAGPALLRAVEEHRPDAVVAVGEAGGRTAVTPERWARNLGHGRIPDNDGGVRDAAPLAEGPERLESRIDPSALAHAVRDAGIPAEVSDDAGAFLCNAVFWTALHRTDLPAAFIHVPAVRSRGSAGIGAETDPDHTPADSALSFDDLAYALAAAVHAVALESGSRPA</sequence>
<dbReference type="GO" id="GO:0006508">
    <property type="term" value="P:proteolysis"/>
    <property type="evidence" value="ECO:0007669"/>
    <property type="project" value="UniProtKB-KW"/>
</dbReference>
<comment type="similarity">
    <text evidence="1">Belongs to the peptidase C15 family.</text>
</comment>